<name>A0AAV1U632_9STRA</name>
<dbReference type="InterPro" id="IPR051320">
    <property type="entry name" value="Viral_Replic_Matur_Polypro"/>
</dbReference>
<dbReference type="PANTHER" id="PTHR33064:SF37">
    <property type="entry name" value="RIBONUCLEASE H"/>
    <property type="match status" value="1"/>
</dbReference>
<dbReference type="Gene3D" id="3.30.70.270">
    <property type="match status" value="2"/>
</dbReference>
<dbReference type="PANTHER" id="PTHR33064">
    <property type="entry name" value="POL PROTEIN"/>
    <property type="match status" value="1"/>
</dbReference>
<dbReference type="Gene3D" id="3.10.10.10">
    <property type="entry name" value="HIV Type 1 Reverse Transcriptase, subunit A, domain 1"/>
    <property type="match status" value="1"/>
</dbReference>
<dbReference type="FunFam" id="3.30.70.270:FF:000020">
    <property type="entry name" value="Transposon Tf2-6 polyprotein-like Protein"/>
    <property type="match status" value="1"/>
</dbReference>
<dbReference type="InterPro" id="IPR043128">
    <property type="entry name" value="Rev_trsase/Diguanyl_cyclase"/>
</dbReference>
<protein>
    <recommendedName>
        <fullName evidence="1">Reverse transcriptase domain-containing protein</fullName>
    </recommendedName>
</protein>
<reference evidence="2" key="1">
    <citation type="submission" date="2024-01" db="EMBL/GenBank/DDBJ databases">
        <authorList>
            <person name="Webb A."/>
        </authorList>
    </citation>
    <scope>NUCLEOTIDE SEQUENCE</scope>
    <source>
        <strain evidence="2">Pm1</strain>
    </source>
</reference>
<gene>
    <name evidence="2" type="ORF">PM001_LOCUS15286</name>
</gene>
<dbReference type="CDD" id="cd01647">
    <property type="entry name" value="RT_LTR"/>
    <property type="match status" value="1"/>
</dbReference>
<evidence type="ECO:0000313" key="3">
    <source>
        <dbReference type="Proteomes" id="UP001162060"/>
    </source>
</evidence>
<dbReference type="SUPFAM" id="SSF56672">
    <property type="entry name" value="DNA/RNA polymerases"/>
    <property type="match status" value="1"/>
</dbReference>
<sequence>MRERDITYTAVGTPSGMLWEWLVIPQGLSSAPATFNRCVTHMLRSVRDFAPSYFDDVFVHIRATDGKTDVKAHRIHVRKVLTLMREHKLFANLKKCIFVANEIPLLGCIVGKNGARPDPEKIKAISEWPVPVDVKGLRKFVGLAAYLHKYSHNYAEMTVHLSRLLNKNERWSWSAECQHSFEGIKKSSVQ</sequence>
<comment type="caution">
    <text evidence="2">The sequence shown here is derived from an EMBL/GenBank/DDBJ whole genome shotgun (WGS) entry which is preliminary data.</text>
</comment>
<dbReference type="EMBL" id="CAKLBY020000162">
    <property type="protein sequence ID" value="CAK7930136.1"/>
    <property type="molecule type" value="Genomic_DNA"/>
</dbReference>
<evidence type="ECO:0000313" key="2">
    <source>
        <dbReference type="EMBL" id="CAK7930136.1"/>
    </source>
</evidence>
<feature type="domain" description="Reverse transcriptase" evidence="1">
    <location>
        <begin position="4"/>
        <end position="109"/>
    </location>
</feature>
<dbReference type="InterPro" id="IPR043502">
    <property type="entry name" value="DNA/RNA_pol_sf"/>
</dbReference>
<dbReference type="AlphaFoldDB" id="A0AAV1U632"/>
<dbReference type="Proteomes" id="UP001162060">
    <property type="component" value="Unassembled WGS sequence"/>
</dbReference>
<proteinExistence type="predicted"/>
<dbReference type="Pfam" id="PF00078">
    <property type="entry name" value="RVT_1"/>
    <property type="match status" value="1"/>
</dbReference>
<accession>A0AAV1U632</accession>
<dbReference type="InterPro" id="IPR000477">
    <property type="entry name" value="RT_dom"/>
</dbReference>
<organism evidence="2 3">
    <name type="scientific">Peronospora matthiolae</name>
    <dbReference type="NCBI Taxonomy" id="2874970"/>
    <lineage>
        <taxon>Eukaryota</taxon>
        <taxon>Sar</taxon>
        <taxon>Stramenopiles</taxon>
        <taxon>Oomycota</taxon>
        <taxon>Peronosporomycetes</taxon>
        <taxon>Peronosporales</taxon>
        <taxon>Peronosporaceae</taxon>
        <taxon>Peronospora</taxon>
    </lineage>
</organism>
<evidence type="ECO:0000259" key="1">
    <source>
        <dbReference type="Pfam" id="PF00078"/>
    </source>
</evidence>